<evidence type="ECO:0000256" key="1">
    <source>
        <dbReference type="ARBA" id="ARBA00022763"/>
    </source>
</evidence>
<evidence type="ECO:0000256" key="2">
    <source>
        <dbReference type="ARBA" id="ARBA00023172"/>
    </source>
</evidence>
<evidence type="ECO:0000256" key="3">
    <source>
        <dbReference type="ARBA" id="ARBA00023204"/>
    </source>
</evidence>
<evidence type="ECO:0000313" key="5">
    <source>
        <dbReference type="EMBL" id="OGF85617.1"/>
    </source>
</evidence>
<accession>A0A1F5XCS9</accession>
<dbReference type="SUPFAM" id="SSF50249">
    <property type="entry name" value="Nucleic acid-binding proteins"/>
    <property type="match status" value="1"/>
</dbReference>
<protein>
    <submittedName>
        <fullName evidence="5">DNA repair protein RecO</fullName>
    </submittedName>
</protein>
<name>A0A1F5XCS9_9BACT</name>
<dbReference type="Gene3D" id="2.40.50.140">
    <property type="entry name" value="Nucleic acid-binding proteins"/>
    <property type="match status" value="1"/>
</dbReference>
<proteinExistence type="predicted"/>
<dbReference type="InterPro" id="IPR003717">
    <property type="entry name" value="RecO"/>
</dbReference>
<dbReference type="InterPro" id="IPR012340">
    <property type="entry name" value="NA-bd_OB-fold"/>
</dbReference>
<evidence type="ECO:0000313" key="6">
    <source>
        <dbReference type="Proteomes" id="UP000178405"/>
    </source>
</evidence>
<keyword evidence="3" id="KW-0234">DNA repair</keyword>
<keyword evidence="2" id="KW-0233">DNA recombination</keyword>
<keyword evidence="1" id="KW-0227">DNA damage</keyword>
<dbReference type="InterPro" id="IPR022572">
    <property type="entry name" value="DNA_rep/recomb_RecO_N"/>
</dbReference>
<comment type="caution">
    <text evidence="5">The sequence shown here is derived from an EMBL/GenBank/DDBJ whole genome shotgun (WGS) entry which is preliminary data.</text>
</comment>
<evidence type="ECO:0000259" key="4">
    <source>
        <dbReference type="Pfam" id="PF11967"/>
    </source>
</evidence>
<dbReference type="GO" id="GO:0006310">
    <property type="term" value="P:DNA recombination"/>
    <property type="evidence" value="ECO:0007669"/>
    <property type="project" value="UniProtKB-KW"/>
</dbReference>
<organism evidence="5 6">
    <name type="scientific">Candidatus Giovannonibacteria bacterium RIFCSPLOWO2_02_44_8</name>
    <dbReference type="NCBI Taxonomy" id="1798355"/>
    <lineage>
        <taxon>Bacteria</taxon>
        <taxon>Candidatus Giovannoniibacteriota</taxon>
    </lineage>
</organism>
<dbReference type="EMBL" id="MFIH01000021">
    <property type="protein sequence ID" value="OGF85617.1"/>
    <property type="molecule type" value="Genomic_DNA"/>
</dbReference>
<dbReference type="PANTHER" id="PTHR33991">
    <property type="entry name" value="DNA REPAIR PROTEIN RECO"/>
    <property type="match status" value="1"/>
</dbReference>
<gene>
    <name evidence="5" type="ORF">A2Z63_01780</name>
</gene>
<dbReference type="AlphaFoldDB" id="A0A1F5XCS9"/>
<feature type="domain" description="DNA replication/recombination mediator RecO N-terminal" evidence="4">
    <location>
        <begin position="5"/>
        <end position="68"/>
    </location>
</feature>
<dbReference type="Proteomes" id="UP000178405">
    <property type="component" value="Unassembled WGS sequence"/>
</dbReference>
<dbReference type="NCBIfam" id="TIGR00613">
    <property type="entry name" value="reco"/>
    <property type="match status" value="1"/>
</dbReference>
<dbReference type="GO" id="GO:0043590">
    <property type="term" value="C:bacterial nucleoid"/>
    <property type="evidence" value="ECO:0007669"/>
    <property type="project" value="TreeGrafter"/>
</dbReference>
<dbReference type="GO" id="GO:0006302">
    <property type="term" value="P:double-strand break repair"/>
    <property type="evidence" value="ECO:0007669"/>
    <property type="project" value="TreeGrafter"/>
</dbReference>
<dbReference type="PANTHER" id="PTHR33991:SF1">
    <property type="entry name" value="DNA REPAIR PROTEIN RECO"/>
    <property type="match status" value="1"/>
</dbReference>
<dbReference type="Pfam" id="PF11967">
    <property type="entry name" value="RecO_N"/>
    <property type="match status" value="1"/>
</dbReference>
<sequence>MSNGLYQTEGIILNSQDQGEADKVLTIYTKEFGMMRLFARGTRRSSSKLNKFLNLFTYGKFGFVSGRDSWHLIDAEDLHHFDGEEKIISLGRVSNFFQRFCRGEGKDRELWNAFIFFIESGDELLFYANALSALGYLDEAEIRNDSRENLAGLVAQGIASSQL</sequence>
<reference evidence="5 6" key="1">
    <citation type="journal article" date="2016" name="Nat. Commun.">
        <title>Thousands of microbial genomes shed light on interconnected biogeochemical processes in an aquifer system.</title>
        <authorList>
            <person name="Anantharaman K."/>
            <person name="Brown C.T."/>
            <person name="Hug L.A."/>
            <person name="Sharon I."/>
            <person name="Castelle C.J."/>
            <person name="Probst A.J."/>
            <person name="Thomas B.C."/>
            <person name="Singh A."/>
            <person name="Wilkins M.J."/>
            <person name="Karaoz U."/>
            <person name="Brodie E.L."/>
            <person name="Williams K.H."/>
            <person name="Hubbard S.S."/>
            <person name="Banfield J.F."/>
        </authorList>
    </citation>
    <scope>NUCLEOTIDE SEQUENCE [LARGE SCALE GENOMIC DNA]</scope>
</reference>